<dbReference type="HAMAP" id="MF_00226_B">
    <property type="entry name" value="CinA_B"/>
    <property type="match status" value="1"/>
</dbReference>
<dbReference type="InterPro" id="IPR036653">
    <property type="entry name" value="CinA-like_C"/>
</dbReference>
<dbReference type="NCBIfam" id="TIGR00177">
    <property type="entry name" value="molyb_syn"/>
    <property type="match status" value="1"/>
</dbReference>
<gene>
    <name evidence="3" type="ORF">SAMN05444380_12221</name>
</gene>
<dbReference type="InterPro" id="IPR008135">
    <property type="entry name" value="Competence-induced_CinA"/>
</dbReference>
<dbReference type="CDD" id="cd00885">
    <property type="entry name" value="cinA"/>
    <property type="match status" value="1"/>
</dbReference>
<dbReference type="eggNOG" id="COG1546">
    <property type="taxonomic scope" value="Bacteria"/>
</dbReference>
<dbReference type="InterPro" id="IPR050101">
    <property type="entry name" value="CinA"/>
</dbReference>
<dbReference type="SUPFAM" id="SSF142433">
    <property type="entry name" value="CinA-like"/>
    <property type="match status" value="1"/>
</dbReference>
<protein>
    <recommendedName>
        <fullName evidence="1">CinA-like protein</fullName>
    </recommendedName>
</protein>
<reference evidence="3 4" key="1">
    <citation type="submission" date="2016-10" db="EMBL/GenBank/DDBJ databases">
        <authorList>
            <person name="de Groot N.N."/>
        </authorList>
    </citation>
    <scope>NUCLEOTIDE SEQUENCE [LARGE SCALE GENOMIC DNA]</scope>
    <source>
        <strain evidence="3 4">DSM 19012</strain>
    </source>
</reference>
<dbReference type="Gene3D" id="3.90.950.20">
    <property type="entry name" value="CinA-like"/>
    <property type="match status" value="1"/>
</dbReference>
<evidence type="ECO:0000259" key="2">
    <source>
        <dbReference type="SMART" id="SM00852"/>
    </source>
</evidence>
<dbReference type="Pfam" id="PF18146">
    <property type="entry name" value="CinA_KH"/>
    <property type="match status" value="1"/>
</dbReference>
<dbReference type="STRING" id="385682.SAMN05444380_12221"/>
<dbReference type="NCBIfam" id="TIGR00200">
    <property type="entry name" value="cinA_nterm"/>
    <property type="match status" value="1"/>
</dbReference>
<proteinExistence type="inferred from homology"/>
<sequence length="415" mass="45731">MIEIITIGDELLIGQVIDTNSAWMGKELNLAGFEVVRVTSVRDRKDEIKEALAGATRRSSVVLITGGLGPTRDDITKQTLCEFFNTRLVFNEEVYNDVKTFLKGRVCRINNLNRGQAMVPENCEVIRNPVGTAPIMWFEKEQKIVVSMPGVPAEMKEAMSKHIIPRLKARFNPGVIIHKTVLVYGITEAHLAEKLSGWEENLPKEIKLAYLPAPGRIRLRLTARGHEEEILKNNIDKAVKALDNIIGEHIYGYEDLEAAEIFGQFFRSTGKTLTVAESCSGGYLAHLITSIPGASNYFKGSVVAYSNELKAALLGVEPDKIAKYGAVSQPVVEEMALGALKVTGAHYAIATSGIAGPDGGTPQKPVGTIWIAWVGPNQQVVSKCFQFGNNRERNIIRTSETALIELMQMIKEKRL</sequence>
<evidence type="ECO:0000313" key="4">
    <source>
        <dbReference type="Proteomes" id="UP000181976"/>
    </source>
</evidence>
<dbReference type="Pfam" id="PF00994">
    <property type="entry name" value="MoCF_biosynth"/>
    <property type="match status" value="1"/>
</dbReference>
<dbReference type="AlphaFoldDB" id="A0A1I2EBH8"/>
<dbReference type="EMBL" id="FONA01000022">
    <property type="protein sequence ID" value="SFE90364.1"/>
    <property type="molecule type" value="Genomic_DNA"/>
</dbReference>
<dbReference type="PANTHER" id="PTHR13939">
    <property type="entry name" value="NICOTINAMIDE-NUCLEOTIDE AMIDOHYDROLASE PNCC"/>
    <property type="match status" value="1"/>
</dbReference>
<evidence type="ECO:0000313" key="3">
    <source>
        <dbReference type="EMBL" id="SFE90364.1"/>
    </source>
</evidence>
<dbReference type="RefSeq" id="WP_010528582.1">
    <property type="nucleotide sequence ID" value="NZ_AFSL01000088.1"/>
</dbReference>
<dbReference type="Pfam" id="PF02464">
    <property type="entry name" value="CinA"/>
    <property type="match status" value="1"/>
</dbReference>
<dbReference type="PANTHER" id="PTHR13939:SF0">
    <property type="entry name" value="NMN AMIDOHYDROLASE-LIKE PROTEIN YFAY"/>
    <property type="match status" value="1"/>
</dbReference>
<comment type="similarity">
    <text evidence="1">Belongs to the CinA family.</text>
</comment>
<dbReference type="InterPro" id="IPR001453">
    <property type="entry name" value="MoaB/Mog_dom"/>
</dbReference>
<dbReference type="SMART" id="SM00852">
    <property type="entry name" value="MoCF_biosynth"/>
    <property type="match status" value="1"/>
</dbReference>
<dbReference type="FunCoup" id="A0A1I2EBH8">
    <property type="interactions" value="111"/>
</dbReference>
<organism evidence="3 4">
    <name type="scientific">Thermophagus xiamenensis</name>
    <dbReference type="NCBI Taxonomy" id="385682"/>
    <lineage>
        <taxon>Bacteria</taxon>
        <taxon>Pseudomonadati</taxon>
        <taxon>Bacteroidota</taxon>
        <taxon>Bacteroidia</taxon>
        <taxon>Marinilabiliales</taxon>
        <taxon>Marinilabiliaceae</taxon>
        <taxon>Thermophagus</taxon>
    </lineage>
</organism>
<name>A0A1I2EBH8_9BACT</name>
<dbReference type="Proteomes" id="UP000181976">
    <property type="component" value="Unassembled WGS sequence"/>
</dbReference>
<dbReference type="OrthoDB" id="9801454at2"/>
<dbReference type="InterPro" id="IPR008136">
    <property type="entry name" value="CinA_C"/>
</dbReference>
<dbReference type="NCBIfam" id="TIGR00199">
    <property type="entry name" value="PncC_domain"/>
    <property type="match status" value="1"/>
</dbReference>
<dbReference type="PIRSF" id="PIRSF006728">
    <property type="entry name" value="CinA"/>
    <property type="match status" value="1"/>
</dbReference>
<dbReference type="eggNOG" id="COG1058">
    <property type="taxonomic scope" value="Bacteria"/>
</dbReference>
<accession>A0A1I2EBH8</accession>
<dbReference type="InterPro" id="IPR041424">
    <property type="entry name" value="CinA_KH"/>
</dbReference>
<dbReference type="NCBIfam" id="NF001813">
    <property type="entry name" value="PRK00549.1"/>
    <property type="match status" value="1"/>
</dbReference>
<evidence type="ECO:0000256" key="1">
    <source>
        <dbReference type="HAMAP-Rule" id="MF_00226"/>
    </source>
</evidence>
<dbReference type="SUPFAM" id="SSF53218">
    <property type="entry name" value="Molybdenum cofactor biosynthesis proteins"/>
    <property type="match status" value="1"/>
</dbReference>
<dbReference type="Gene3D" id="3.30.70.2860">
    <property type="match status" value="1"/>
</dbReference>
<dbReference type="InterPro" id="IPR036425">
    <property type="entry name" value="MoaB/Mog-like_dom_sf"/>
</dbReference>
<feature type="domain" description="MoaB/Mog" evidence="2">
    <location>
        <begin position="3"/>
        <end position="170"/>
    </location>
</feature>
<keyword evidence="4" id="KW-1185">Reference proteome</keyword>
<dbReference type="Gene3D" id="3.40.980.10">
    <property type="entry name" value="MoaB/Mog-like domain"/>
    <property type="match status" value="1"/>
</dbReference>
<dbReference type="InParanoid" id="A0A1I2EBH8"/>